<dbReference type="STRING" id="1218598.LEP1GSC060_3251"/>
<organism evidence="1 2">
    <name type="scientific">Leptospira weilii serovar Ranarum str. ICFT</name>
    <dbReference type="NCBI Taxonomy" id="1218598"/>
    <lineage>
        <taxon>Bacteria</taxon>
        <taxon>Pseudomonadati</taxon>
        <taxon>Spirochaetota</taxon>
        <taxon>Spirochaetia</taxon>
        <taxon>Leptospirales</taxon>
        <taxon>Leptospiraceae</taxon>
        <taxon>Leptospira</taxon>
    </lineage>
</organism>
<dbReference type="EMBL" id="AOHC02000041">
    <property type="protein sequence ID" value="EMY76698.1"/>
    <property type="molecule type" value="Genomic_DNA"/>
</dbReference>
<sequence>MDLAIHTLGKGTELITKEFSTKELIAEKGKFDLKIENNRMKQSNHRTMTIHRLKKRAYVYQPSLHQVLWILFKNS</sequence>
<name>N1WLM4_9LEPT</name>
<gene>
    <name evidence="1" type="ORF">LEP1GSC060_3251</name>
</gene>
<protein>
    <submittedName>
        <fullName evidence="1">Uncharacterized protein</fullName>
    </submittedName>
</protein>
<reference evidence="1" key="1">
    <citation type="submission" date="2013-03" db="EMBL/GenBank/DDBJ databases">
        <authorList>
            <person name="Harkins D.M."/>
            <person name="Durkin A.S."/>
            <person name="Brinkac L.M."/>
            <person name="Haft D.H."/>
            <person name="Selengut J.D."/>
            <person name="Sanka R."/>
            <person name="DePew J."/>
            <person name="Purushe J."/>
            <person name="Hartskeerl R.A."/>
            <person name="Ahmed A."/>
            <person name="van der Linden H."/>
            <person name="Goris M.G.A."/>
            <person name="Vinetz J.M."/>
            <person name="Sutton G.G."/>
            <person name="Nierman W.C."/>
            <person name="Fouts D.E."/>
        </authorList>
    </citation>
    <scope>NUCLEOTIDE SEQUENCE [LARGE SCALE GENOMIC DNA]</scope>
    <source>
        <strain evidence="1">ICFT</strain>
    </source>
</reference>
<dbReference type="RefSeq" id="WP_003005773.1">
    <property type="nucleotide sequence ID" value="NZ_AOHC02000041.1"/>
</dbReference>
<evidence type="ECO:0000313" key="2">
    <source>
        <dbReference type="Proteomes" id="UP000012313"/>
    </source>
</evidence>
<dbReference type="Proteomes" id="UP000012313">
    <property type="component" value="Unassembled WGS sequence"/>
</dbReference>
<accession>N1WLM4</accession>
<keyword evidence="2" id="KW-1185">Reference proteome</keyword>
<proteinExistence type="predicted"/>
<dbReference type="AlphaFoldDB" id="N1WLM4"/>
<comment type="caution">
    <text evidence="1">The sequence shown here is derived from an EMBL/GenBank/DDBJ whole genome shotgun (WGS) entry which is preliminary data.</text>
</comment>
<evidence type="ECO:0000313" key="1">
    <source>
        <dbReference type="EMBL" id="EMY76698.1"/>
    </source>
</evidence>